<dbReference type="GO" id="GO:0000400">
    <property type="term" value="F:four-way junction DNA binding"/>
    <property type="evidence" value="ECO:0007669"/>
    <property type="project" value="UniProtKB-UniRule"/>
</dbReference>
<accession>A0AAJ1PU59</accession>
<dbReference type="SUPFAM" id="SSF47781">
    <property type="entry name" value="RuvA domain 2-like"/>
    <property type="match status" value="1"/>
</dbReference>
<keyword evidence="3 6" id="KW-0238">DNA-binding</keyword>
<gene>
    <name evidence="6 9" type="primary">ruvA</name>
    <name evidence="9" type="ORF">QLQ80_02235</name>
</gene>
<dbReference type="InterPro" id="IPR011114">
    <property type="entry name" value="RuvA_C"/>
</dbReference>
<dbReference type="GO" id="GO:0009379">
    <property type="term" value="C:Holliday junction helicase complex"/>
    <property type="evidence" value="ECO:0007669"/>
    <property type="project" value="InterPro"/>
</dbReference>
<keyword evidence="2 6" id="KW-0227">DNA damage</keyword>
<dbReference type="Gene3D" id="1.10.150.20">
    <property type="entry name" value="5' to 3' exonuclease, C-terminal subdomain"/>
    <property type="match status" value="1"/>
</dbReference>
<dbReference type="Pfam" id="PF07499">
    <property type="entry name" value="RuvA_C"/>
    <property type="match status" value="1"/>
</dbReference>
<dbReference type="GO" id="GO:0005524">
    <property type="term" value="F:ATP binding"/>
    <property type="evidence" value="ECO:0007669"/>
    <property type="project" value="InterPro"/>
</dbReference>
<comment type="subcellular location">
    <subcellularLocation>
        <location evidence="6">Cytoplasm</location>
    </subcellularLocation>
</comment>
<dbReference type="GO" id="GO:0006281">
    <property type="term" value="P:DNA repair"/>
    <property type="evidence" value="ECO:0007669"/>
    <property type="project" value="UniProtKB-UniRule"/>
</dbReference>
<evidence type="ECO:0000256" key="3">
    <source>
        <dbReference type="ARBA" id="ARBA00023125"/>
    </source>
</evidence>
<dbReference type="HAMAP" id="MF_00031">
    <property type="entry name" value="DNA_HJ_migration_RuvA"/>
    <property type="match status" value="1"/>
</dbReference>
<feature type="region of interest" description="Domain III" evidence="6">
    <location>
        <begin position="145"/>
        <end position="196"/>
    </location>
</feature>
<evidence type="ECO:0000256" key="6">
    <source>
        <dbReference type="HAMAP-Rule" id="MF_00031"/>
    </source>
</evidence>
<keyword evidence="5 6" id="KW-0234">DNA repair</keyword>
<feature type="domain" description="Holliday junction DNA helicase RuvA C-terminal" evidence="8">
    <location>
        <begin position="145"/>
        <end position="182"/>
    </location>
</feature>
<dbReference type="Pfam" id="PF14520">
    <property type="entry name" value="HHH_5"/>
    <property type="match status" value="1"/>
</dbReference>
<dbReference type="InterPro" id="IPR010994">
    <property type="entry name" value="RuvA_2-like"/>
</dbReference>
<evidence type="ECO:0000256" key="5">
    <source>
        <dbReference type="ARBA" id="ARBA00023204"/>
    </source>
</evidence>
<dbReference type="Gene3D" id="2.40.50.140">
    <property type="entry name" value="Nucleic acid-binding proteins"/>
    <property type="match status" value="1"/>
</dbReference>
<dbReference type="Proteomes" id="UP001224428">
    <property type="component" value="Unassembled WGS sequence"/>
</dbReference>
<dbReference type="GO" id="GO:0048476">
    <property type="term" value="C:Holliday junction resolvase complex"/>
    <property type="evidence" value="ECO:0007669"/>
    <property type="project" value="UniProtKB-UniRule"/>
</dbReference>
<evidence type="ECO:0000256" key="2">
    <source>
        <dbReference type="ARBA" id="ARBA00022763"/>
    </source>
</evidence>
<evidence type="ECO:0000313" key="10">
    <source>
        <dbReference type="Proteomes" id="UP001224428"/>
    </source>
</evidence>
<comment type="caution">
    <text evidence="9">The sequence shown here is derived from an EMBL/GenBank/DDBJ whole genome shotgun (WGS) entry which is preliminary data.</text>
</comment>
<comment type="function">
    <text evidence="6">The RuvA-RuvB-RuvC complex processes Holliday junction (HJ) DNA during genetic recombination and DNA repair, while the RuvA-RuvB complex plays an important role in the rescue of blocked DNA replication forks via replication fork reversal (RFR). RuvA specifically binds to HJ cruciform DNA, conferring on it an open structure. The RuvB hexamer acts as an ATP-dependent pump, pulling dsDNA into and through the RuvAB complex. HJ branch migration allows RuvC to scan DNA until it finds its consensus sequence, where it cleaves and resolves the cruciform DNA.</text>
</comment>
<dbReference type="AlphaFoldDB" id="A0AAJ1PU59"/>
<evidence type="ECO:0000256" key="4">
    <source>
        <dbReference type="ARBA" id="ARBA00023172"/>
    </source>
</evidence>
<comment type="caution">
    <text evidence="6">Lacks conserved residue(s) required for the propagation of feature annotation.</text>
</comment>
<comment type="domain">
    <text evidence="6">Has three domains with a flexible linker between the domains II and III and assumes an 'L' shape. Domain III is highly mobile and contacts RuvB.</text>
</comment>
<dbReference type="EMBL" id="JASDDP010000020">
    <property type="protein sequence ID" value="MDJ1645891.1"/>
    <property type="molecule type" value="Genomic_DNA"/>
</dbReference>
<dbReference type="InterPro" id="IPR013849">
    <property type="entry name" value="DNA_helicase_Holl-junc_RuvA_I"/>
</dbReference>
<keyword evidence="10" id="KW-1185">Reference proteome</keyword>
<proteinExistence type="inferred from homology"/>
<evidence type="ECO:0000313" key="9">
    <source>
        <dbReference type="EMBL" id="MDJ1645891.1"/>
    </source>
</evidence>
<name>A0AAJ1PU59_9MOLU</name>
<sequence>MKVYQFGKVVYKAKNYIILESNFTGYMIYVANVERFTENKNSKIFVYEHKNEYGESMYGFTSFKEKILFEDLISLNGIGPKTAIEMLNKDWKNIAKAISDGNSSYLSDFKYIGNKLSRQIIFEFQEKYTKLLEGVNVEINISSKQEVIETLKLLGFKNKEINSVINLIKEQNDTEAMVEEAIEIITQKPQLYAENN</sequence>
<keyword evidence="4 6" id="KW-0233">DNA recombination</keyword>
<reference evidence="9" key="1">
    <citation type="submission" date="2023-05" db="EMBL/GenBank/DDBJ databases">
        <title>Mycoplasma phocimorsus sp. nov., isolated from Scandinavian patients with seal finger or septic arthritis after contact with seals.</title>
        <authorList>
            <person name="Skafte-Holm A."/>
            <person name="Pedersen T.R."/>
            <person name="Froelund M."/>
            <person name="Stegger M."/>
            <person name="Qvortrup K."/>
            <person name="Michaels D.L."/>
            <person name="Brown D.R."/>
            <person name="Jensen J.S."/>
        </authorList>
    </citation>
    <scope>NUCLEOTIDE SEQUENCE</scope>
    <source>
        <strain evidence="9">M5725</strain>
    </source>
</reference>
<dbReference type="RefSeq" id="WP_283824007.1">
    <property type="nucleotide sequence ID" value="NZ_JASDAY010000046.1"/>
</dbReference>
<comment type="similarity">
    <text evidence="6">Belongs to the RuvA family.</text>
</comment>
<dbReference type="GO" id="GO:0006310">
    <property type="term" value="P:DNA recombination"/>
    <property type="evidence" value="ECO:0007669"/>
    <property type="project" value="UniProtKB-UniRule"/>
</dbReference>
<protein>
    <recommendedName>
        <fullName evidence="6">Holliday junction branch migration complex subunit RuvA</fullName>
    </recommendedName>
</protein>
<comment type="subunit">
    <text evidence="6">Homotetramer. Forms an RuvA(8)-RuvB(12)-Holliday junction (HJ) complex. HJ DNA is sandwiched between 2 RuvA tetramers; dsDNA enters through RuvA and exits via RuvB. An RuvB hexamer assembles on each DNA strand where it exits the tetramer. Each RuvB hexamer is contacted by two RuvA subunits (via domain III) on 2 adjacent RuvB subunits; this complex drives branch migration. In the full resolvosome a probable DNA-RuvA(4)-RuvB(12)-RuvC(2) complex forms which resolves the HJ.</text>
</comment>
<dbReference type="CDD" id="cd14332">
    <property type="entry name" value="UBA_RuvA_C"/>
    <property type="match status" value="1"/>
</dbReference>
<feature type="domain" description="DNA helicase Holliday junction RuvA type" evidence="7">
    <location>
        <begin position="4"/>
        <end position="59"/>
    </location>
</feature>
<dbReference type="InterPro" id="IPR000085">
    <property type="entry name" value="RuvA"/>
</dbReference>
<dbReference type="Pfam" id="PF01330">
    <property type="entry name" value="RuvA_N"/>
    <property type="match status" value="1"/>
</dbReference>
<dbReference type="GO" id="GO:0005737">
    <property type="term" value="C:cytoplasm"/>
    <property type="evidence" value="ECO:0007669"/>
    <property type="project" value="UniProtKB-SubCell"/>
</dbReference>
<organism evidence="9 10">
    <name type="scientific">Mycoplasma phocimorsus</name>
    <dbReference type="NCBI Taxonomy" id="3045839"/>
    <lineage>
        <taxon>Bacteria</taxon>
        <taxon>Bacillati</taxon>
        <taxon>Mycoplasmatota</taxon>
        <taxon>Mollicutes</taxon>
        <taxon>Mycoplasmataceae</taxon>
        <taxon>Mycoplasma</taxon>
    </lineage>
</organism>
<dbReference type="GO" id="GO:0009378">
    <property type="term" value="F:four-way junction helicase activity"/>
    <property type="evidence" value="ECO:0007669"/>
    <property type="project" value="InterPro"/>
</dbReference>
<dbReference type="NCBIfam" id="TIGR00084">
    <property type="entry name" value="ruvA"/>
    <property type="match status" value="1"/>
</dbReference>
<evidence type="ECO:0000256" key="1">
    <source>
        <dbReference type="ARBA" id="ARBA00022490"/>
    </source>
</evidence>
<dbReference type="InterPro" id="IPR012340">
    <property type="entry name" value="NA-bd_OB-fold"/>
</dbReference>
<keyword evidence="1 6" id="KW-0963">Cytoplasm</keyword>
<evidence type="ECO:0000259" key="8">
    <source>
        <dbReference type="Pfam" id="PF07499"/>
    </source>
</evidence>
<evidence type="ECO:0000259" key="7">
    <source>
        <dbReference type="Pfam" id="PF01330"/>
    </source>
</evidence>